<dbReference type="Proteomes" id="UP000838412">
    <property type="component" value="Chromosome 12"/>
</dbReference>
<evidence type="ECO:0000256" key="1">
    <source>
        <dbReference type="SAM" id="MobiDB-lite"/>
    </source>
</evidence>
<feature type="compositionally biased region" description="Pro residues" evidence="1">
    <location>
        <begin position="31"/>
        <end position="42"/>
    </location>
</feature>
<dbReference type="Pfam" id="PF20700">
    <property type="entry name" value="Mutator"/>
    <property type="match status" value="1"/>
</dbReference>
<accession>A0A8K0E735</accession>
<reference evidence="3" key="1">
    <citation type="submission" date="2022-01" db="EMBL/GenBank/DDBJ databases">
        <authorList>
            <person name="Braso-Vives M."/>
        </authorList>
    </citation>
    <scope>NUCLEOTIDE SEQUENCE</scope>
</reference>
<proteinExistence type="predicted"/>
<feature type="region of interest" description="Disordered" evidence="1">
    <location>
        <begin position="304"/>
        <end position="324"/>
    </location>
</feature>
<feature type="region of interest" description="Disordered" evidence="1">
    <location>
        <begin position="1"/>
        <end position="44"/>
    </location>
</feature>
<organism evidence="3 4">
    <name type="scientific">Branchiostoma lanceolatum</name>
    <name type="common">Common lancelet</name>
    <name type="synonym">Amphioxus lanceolatum</name>
    <dbReference type="NCBI Taxonomy" id="7740"/>
    <lineage>
        <taxon>Eukaryota</taxon>
        <taxon>Metazoa</taxon>
        <taxon>Chordata</taxon>
        <taxon>Cephalochordata</taxon>
        <taxon>Leptocardii</taxon>
        <taxon>Amphioxiformes</taxon>
        <taxon>Branchiostomatidae</taxon>
        <taxon>Branchiostoma</taxon>
    </lineage>
</organism>
<dbReference type="AlphaFoldDB" id="A0A8K0E735"/>
<dbReference type="OrthoDB" id="10588323at2759"/>
<evidence type="ECO:0000313" key="4">
    <source>
        <dbReference type="Proteomes" id="UP000838412"/>
    </source>
</evidence>
<keyword evidence="4" id="KW-1185">Reference proteome</keyword>
<evidence type="ECO:0000259" key="2">
    <source>
        <dbReference type="Pfam" id="PF20700"/>
    </source>
</evidence>
<sequence>MAPIRGRRRGRSSTTEHASVSEEGLPAPGAEHPPSPRPPKPPKLTMKTLQQQLNDLQQVTARLVDKLEAGPSALANPAAEQGNTPNTSTPGLTSATITVPPYIVPTTSSGLPMTSRVVTSSAPPITSVPLPAATTTSGMLPIYSSTMPIGLQPPALPPLSSISQGHGLVPGTTYGLGTTLASNIMGLGEEEVGEAMARDLLANLRSAASSVMEIATKPHSQRNGQGKLESKLGIDCKEALVCKTFGYMTKTTELFQRADKRRPGSLAVKMNIQAVSPGAKDRYGPTTPKPLFSSLNIPGLTRTVTQRKSTEASKAFETLNKEQM</sequence>
<dbReference type="EMBL" id="OV696697">
    <property type="protein sequence ID" value="CAH1242264.1"/>
    <property type="molecule type" value="Genomic_DNA"/>
</dbReference>
<feature type="region of interest" description="Disordered" evidence="1">
    <location>
        <begin position="75"/>
        <end position="96"/>
    </location>
</feature>
<gene>
    <name evidence="3" type="primary">Hypp6519</name>
    <name evidence="3" type="ORF">BLAG_LOCUS5570</name>
</gene>
<feature type="domain" description="Mutator-like transposase" evidence="2">
    <location>
        <begin position="205"/>
        <end position="324"/>
    </location>
</feature>
<name>A0A8K0E735_BRALA</name>
<evidence type="ECO:0000313" key="3">
    <source>
        <dbReference type="EMBL" id="CAH1242264.1"/>
    </source>
</evidence>
<dbReference type="InterPro" id="IPR049012">
    <property type="entry name" value="Mutator_transp_dom"/>
</dbReference>
<protein>
    <submittedName>
        <fullName evidence="3">Hypp6519 protein</fullName>
    </submittedName>
</protein>
<feature type="compositionally biased region" description="Basic residues" evidence="1">
    <location>
        <begin position="1"/>
        <end position="11"/>
    </location>
</feature>
<feature type="compositionally biased region" description="Polar residues" evidence="1">
    <location>
        <begin position="81"/>
        <end position="95"/>
    </location>
</feature>